<dbReference type="EMBL" id="CAIX01000244">
    <property type="protein sequence ID" value="CCI48715.1"/>
    <property type="molecule type" value="Genomic_DNA"/>
</dbReference>
<sequence>MRLEAGKNLYHSRSSSLCSSSSRQSCDSTTEIPQKVVSKRNDNETLLVVNQSKEHFELQSESTTTCLWDSSSSTLSFSRKIEESGYCKIRVPLNYQLQEEQQSLVMKLNKLFLPRENDSSTHLTQYHHSVRELLDTHFYNVLKLERESTQTRTRLHETHSSNYIDQIDHWKKHAEQTLEDLVAVENIHQNLDALSTSPTKSSENQWRISSLQILKKVWNSFPESLDEADLIEAEPNANTHSYFTEEFCYFNARIEEFKQKYEELREDLTQHYLAAGVPVNALPIVPPAENGEGSSQNQQLDLSQQSNPAITSYNPINSAKRCLKNNPALLSDKQSLLRDTPQRNCCAQQQSNRKDSIPIRPNSTPSASITKRVNTQKCTQTTQKESRYQSLTKTFKAKEKVKLQPKRKLLRPWL</sequence>
<feature type="compositionally biased region" description="Low complexity" evidence="1">
    <location>
        <begin position="13"/>
        <end position="28"/>
    </location>
</feature>
<protein>
    <submittedName>
        <fullName evidence="2">Uncharacterized protein</fullName>
    </submittedName>
</protein>
<evidence type="ECO:0000313" key="3">
    <source>
        <dbReference type="Proteomes" id="UP000053237"/>
    </source>
</evidence>
<reference evidence="2 3" key="1">
    <citation type="submission" date="2012-05" db="EMBL/GenBank/DDBJ databases">
        <title>Recombination and specialization in a pathogen metapopulation.</title>
        <authorList>
            <person name="Gardiner A."/>
            <person name="Kemen E."/>
            <person name="Schultz-Larsen T."/>
            <person name="MacLean D."/>
            <person name="Van Oosterhout C."/>
            <person name="Jones J.D.G."/>
        </authorList>
    </citation>
    <scope>NUCLEOTIDE SEQUENCE [LARGE SCALE GENOMIC DNA]</scope>
    <source>
        <strain evidence="2 3">Ac Nc2</strain>
    </source>
</reference>
<comment type="caution">
    <text evidence="2">The sequence shown here is derived from an EMBL/GenBank/DDBJ whole genome shotgun (WGS) entry which is preliminary data.</text>
</comment>
<dbReference type="InParanoid" id="A0A024GPQ0"/>
<feature type="region of interest" description="Disordered" evidence="1">
    <location>
        <begin position="348"/>
        <end position="385"/>
    </location>
</feature>
<proteinExistence type="predicted"/>
<feature type="compositionally biased region" description="Polar residues" evidence="1">
    <location>
        <begin position="361"/>
        <end position="385"/>
    </location>
</feature>
<gene>
    <name evidence="2" type="ORF">BN9_099140</name>
</gene>
<evidence type="ECO:0000313" key="2">
    <source>
        <dbReference type="EMBL" id="CCI48715.1"/>
    </source>
</evidence>
<feature type="region of interest" description="Disordered" evidence="1">
    <location>
        <begin position="13"/>
        <end position="32"/>
    </location>
</feature>
<dbReference type="Proteomes" id="UP000053237">
    <property type="component" value="Unassembled WGS sequence"/>
</dbReference>
<keyword evidence="3" id="KW-1185">Reference proteome</keyword>
<feature type="compositionally biased region" description="Low complexity" evidence="1">
    <location>
        <begin position="294"/>
        <end position="307"/>
    </location>
</feature>
<accession>A0A024GPQ0</accession>
<evidence type="ECO:0000256" key="1">
    <source>
        <dbReference type="SAM" id="MobiDB-lite"/>
    </source>
</evidence>
<feature type="region of interest" description="Disordered" evidence="1">
    <location>
        <begin position="284"/>
        <end position="311"/>
    </location>
</feature>
<name>A0A024GPQ0_9STRA</name>
<organism evidence="2 3">
    <name type="scientific">Albugo candida</name>
    <dbReference type="NCBI Taxonomy" id="65357"/>
    <lineage>
        <taxon>Eukaryota</taxon>
        <taxon>Sar</taxon>
        <taxon>Stramenopiles</taxon>
        <taxon>Oomycota</taxon>
        <taxon>Peronosporomycetes</taxon>
        <taxon>Albuginales</taxon>
        <taxon>Albuginaceae</taxon>
        <taxon>Albugo</taxon>
    </lineage>
</organism>
<dbReference type="AlphaFoldDB" id="A0A024GPQ0"/>